<proteinExistence type="predicted"/>
<evidence type="ECO:0000313" key="2">
    <source>
        <dbReference type="EMBL" id="JAH58431.1"/>
    </source>
</evidence>
<evidence type="ECO:0000256" key="1">
    <source>
        <dbReference type="SAM" id="Phobius"/>
    </source>
</evidence>
<organism evidence="2">
    <name type="scientific">Anguilla anguilla</name>
    <name type="common">European freshwater eel</name>
    <name type="synonym">Muraena anguilla</name>
    <dbReference type="NCBI Taxonomy" id="7936"/>
    <lineage>
        <taxon>Eukaryota</taxon>
        <taxon>Metazoa</taxon>
        <taxon>Chordata</taxon>
        <taxon>Craniata</taxon>
        <taxon>Vertebrata</taxon>
        <taxon>Euteleostomi</taxon>
        <taxon>Actinopterygii</taxon>
        <taxon>Neopterygii</taxon>
        <taxon>Teleostei</taxon>
        <taxon>Anguilliformes</taxon>
        <taxon>Anguillidae</taxon>
        <taxon>Anguilla</taxon>
    </lineage>
</organism>
<dbReference type="AlphaFoldDB" id="A0A0E9TY19"/>
<keyword evidence="1" id="KW-1133">Transmembrane helix</keyword>
<reference evidence="2" key="2">
    <citation type="journal article" date="2015" name="Fish Shellfish Immunol.">
        <title>Early steps in the European eel (Anguilla anguilla)-Vibrio vulnificus interaction in the gills: Role of the RtxA13 toxin.</title>
        <authorList>
            <person name="Callol A."/>
            <person name="Pajuelo D."/>
            <person name="Ebbesson L."/>
            <person name="Teles M."/>
            <person name="MacKenzie S."/>
            <person name="Amaro C."/>
        </authorList>
    </citation>
    <scope>NUCLEOTIDE SEQUENCE</scope>
</reference>
<keyword evidence="1" id="KW-0472">Membrane</keyword>
<sequence length="49" mass="5291">MGLFVSIEPFTLFSMPASVVVLSLGVFSRNTSSQDDLSTRSIVPLMSLL</sequence>
<feature type="transmembrane region" description="Helical" evidence="1">
    <location>
        <begin position="6"/>
        <end position="27"/>
    </location>
</feature>
<dbReference type="EMBL" id="GBXM01050146">
    <property type="protein sequence ID" value="JAH58431.1"/>
    <property type="molecule type" value="Transcribed_RNA"/>
</dbReference>
<name>A0A0E9TY19_ANGAN</name>
<keyword evidence="1" id="KW-0812">Transmembrane</keyword>
<reference evidence="2" key="1">
    <citation type="submission" date="2014-11" db="EMBL/GenBank/DDBJ databases">
        <authorList>
            <person name="Amaro Gonzalez C."/>
        </authorList>
    </citation>
    <scope>NUCLEOTIDE SEQUENCE</scope>
</reference>
<accession>A0A0E9TY19</accession>
<protein>
    <submittedName>
        <fullName evidence="2">Uncharacterized protein</fullName>
    </submittedName>
</protein>